<evidence type="ECO:0000313" key="2">
    <source>
        <dbReference type="Proteomes" id="UP001369815"/>
    </source>
</evidence>
<gene>
    <name evidence="1" type="ORF">Daesc_005876</name>
</gene>
<sequence length="260" mass="29208">MAQNEIKEDKSQPSTSNPVGISLPLRSFSSCEITPKIDIEISLSSPTHCFTRPLAPTIYLGLTLLPNPSPPSSPNAITLYTEDTPLCPERALSRAGFTITDLTTHEPIKLTNIRNVQRMANPKRRTRGSLEEHYFLTLYPGKRVELSAEFGRRGFRPQPWSTVKIGRELDEAGNPRNIRRSASVTGVDGLEPGHEYEIGLNTEDLKGIMWAPAAKEDILLERGYKEPGAGLMDYPWVRDQPLEYRVRTTKIKVLHEEEDT</sequence>
<keyword evidence="2" id="KW-1185">Reference proteome</keyword>
<comment type="caution">
    <text evidence="1">The sequence shown here is derived from an EMBL/GenBank/DDBJ whole genome shotgun (WGS) entry which is preliminary data.</text>
</comment>
<reference evidence="1 2" key="1">
    <citation type="journal article" date="2024" name="Front Chem Biol">
        <title>Unveiling the potential of Daldinia eschscholtzii MFLUCC 19-0629 through bioactivity and bioinformatics studies for enhanced sustainable agriculture production.</title>
        <authorList>
            <person name="Brooks S."/>
            <person name="Weaver J.A."/>
            <person name="Klomchit A."/>
            <person name="Alharthi S.A."/>
            <person name="Onlamun T."/>
            <person name="Nurani R."/>
            <person name="Vong T.K."/>
            <person name="Alberti F."/>
            <person name="Greco C."/>
        </authorList>
    </citation>
    <scope>NUCLEOTIDE SEQUENCE [LARGE SCALE GENOMIC DNA]</scope>
    <source>
        <strain evidence="1">MFLUCC 19-0629</strain>
    </source>
</reference>
<organism evidence="1 2">
    <name type="scientific">Daldinia eschscholtzii</name>
    <dbReference type="NCBI Taxonomy" id="292717"/>
    <lineage>
        <taxon>Eukaryota</taxon>
        <taxon>Fungi</taxon>
        <taxon>Dikarya</taxon>
        <taxon>Ascomycota</taxon>
        <taxon>Pezizomycotina</taxon>
        <taxon>Sordariomycetes</taxon>
        <taxon>Xylariomycetidae</taxon>
        <taxon>Xylariales</taxon>
        <taxon>Hypoxylaceae</taxon>
        <taxon>Daldinia</taxon>
    </lineage>
</organism>
<dbReference type="AlphaFoldDB" id="A0AAX6MN08"/>
<proteinExistence type="predicted"/>
<dbReference type="Proteomes" id="UP001369815">
    <property type="component" value="Unassembled WGS sequence"/>
</dbReference>
<dbReference type="EMBL" id="JBANMG010000005">
    <property type="protein sequence ID" value="KAK6953571.1"/>
    <property type="molecule type" value="Genomic_DNA"/>
</dbReference>
<accession>A0AAX6MN08</accession>
<protein>
    <submittedName>
        <fullName evidence="1">Uncharacterized protein</fullName>
    </submittedName>
</protein>
<name>A0AAX6MN08_9PEZI</name>
<evidence type="ECO:0000313" key="1">
    <source>
        <dbReference type="EMBL" id="KAK6953571.1"/>
    </source>
</evidence>